<gene>
    <name evidence="7" type="ORF">VHEMI01634</name>
</gene>
<feature type="transmembrane region" description="Helical" evidence="5">
    <location>
        <begin position="354"/>
        <end position="374"/>
    </location>
</feature>
<evidence type="ECO:0000313" key="8">
    <source>
        <dbReference type="Proteomes" id="UP000039046"/>
    </source>
</evidence>
<organism evidence="7 8">
    <name type="scientific">[Torrubiella] hemipterigena</name>
    <dbReference type="NCBI Taxonomy" id="1531966"/>
    <lineage>
        <taxon>Eukaryota</taxon>
        <taxon>Fungi</taxon>
        <taxon>Dikarya</taxon>
        <taxon>Ascomycota</taxon>
        <taxon>Pezizomycotina</taxon>
        <taxon>Sordariomycetes</taxon>
        <taxon>Hypocreomycetidae</taxon>
        <taxon>Hypocreales</taxon>
        <taxon>Clavicipitaceae</taxon>
        <taxon>Clavicipitaceae incertae sedis</taxon>
        <taxon>'Torrubiella' clade</taxon>
    </lineage>
</organism>
<evidence type="ECO:0000256" key="2">
    <source>
        <dbReference type="ARBA" id="ARBA00022692"/>
    </source>
</evidence>
<dbReference type="InterPro" id="IPR011701">
    <property type="entry name" value="MFS"/>
</dbReference>
<feature type="transmembrane region" description="Helical" evidence="5">
    <location>
        <begin position="381"/>
        <end position="404"/>
    </location>
</feature>
<dbReference type="PANTHER" id="PTHR42718">
    <property type="entry name" value="MAJOR FACILITATOR SUPERFAMILY MULTIDRUG TRANSPORTER MFSC"/>
    <property type="match status" value="1"/>
</dbReference>
<dbReference type="GO" id="GO:0016020">
    <property type="term" value="C:membrane"/>
    <property type="evidence" value="ECO:0007669"/>
    <property type="project" value="UniProtKB-SubCell"/>
</dbReference>
<dbReference type="PANTHER" id="PTHR42718:SF1">
    <property type="entry name" value="LOW AFFINITY AMMONIUM TRANSPORTER"/>
    <property type="match status" value="1"/>
</dbReference>
<sequence length="525" mass="56036">MESSTLKEKQVASTVASSLGSATPNRTNEIENEPHHVYAADSLSPLHQIVFVATICSAMFTNQLGLGQTMGIVKIIGQWYGIMDGNQLPWLAAGYSLTIGTFVLFAGRLGDEFGHKKLFVLGMAWYALWTLICGLAVYSTAILFIVARVFQGIGPAMTLPNAIAILGAAYAPGQRKNLAFAFFGGSAPFGAIAGFATGGLFALAWWPWAYWSAAIALAGLSLFAAWFIPADSVAPAADGEKGMNTTNRLTRLDLPGCVTGVTALILINLAWIQAGSVGWQQPYVYICFIIGLLFLGLFWFIELHWSSHPILPLASFNGDIAFVLGCTACGWACFGIWVYYAAVFVTELDGVSPLLLAAWYSPVIPSGLCAALAVGKLLGRISAASVMVIGMIAYFIGSLLIATMPVGQVYWANFFCSVLIICVGMDSSFPAATIIFSDAVESKYQGIGASVVLTIVNYSISLGLGFANTIEYEVNRGGHTASDKERGYRGAFYFELGLSGLGLLLSSAFLAKDYSRKRKVGKSNV</sequence>
<feature type="transmembrane region" description="Helical" evidence="5">
    <location>
        <begin position="153"/>
        <end position="171"/>
    </location>
</feature>
<feature type="transmembrane region" description="Helical" evidence="5">
    <location>
        <begin position="249"/>
        <end position="271"/>
    </location>
</feature>
<comment type="subcellular location">
    <subcellularLocation>
        <location evidence="1">Membrane</location>
        <topology evidence="1">Multi-pass membrane protein</topology>
    </subcellularLocation>
</comment>
<evidence type="ECO:0000256" key="5">
    <source>
        <dbReference type="SAM" id="Phobius"/>
    </source>
</evidence>
<feature type="transmembrane region" description="Helical" evidence="5">
    <location>
        <begin position="178"/>
        <end position="202"/>
    </location>
</feature>
<reference evidence="7 8" key="1">
    <citation type="journal article" date="2015" name="Genome Announc.">
        <title>Draft Genome Sequence and Gene Annotation of the Entomopathogenic Fungus Verticillium hemipterigenum.</title>
        <authorList>
            <person name="Horn F."/>
            <person name="Habel A."/>
            <person name="Scharf D.H."/>
            <person name="Dworschak J."/>
            <person name="Brakhage A.A."/>
            <person name="Guthke R."/>
            <person name="Hertweck C."/>
            <person name="Linde J."/>
        </authorList>
    </citation>
    <scope>NUCLEOTIDE SEQUENCE [LARGE SCALE GENOMIC DNA]</scope>
</reference>
<dbReference type="Pfam" id="PF07690">
    <property type="entry name" value="MFS_1"/>
    <property type="match status" value="1"/>
</dbReference>
<evidence type="ECO:0000256" key="3">
    <source>
        <dbReference type="ARBA" id="ARBA00022989"/>
    </source>
</evidence>
<name>A0A0A1T5C8_9HYPO</name>
<feature type="transmembrane region" description="Helical" evidence="5">
    <location>
        <begin position="88"/>
        <end position="106"/>
    </location>
</feature>
<protein>
    <submittedName>
        <fullName evidence="7">Putative MFS transporter of unkown specificity</fullName>
    </submittedName>
</protein>
<dbReference type="CDD" id="cd17476">
    <property type="entry name" value="MFS_Amf1_MDR_like"/>
    <property type="match status" value="1"/>
</dbReference>
<evidence type="ECO:0000313" key="7">
    <source>
        <dbReference type="EMBL" id="CEJ81512.1"/>
    </source>
</evidence>
<feature type="transmembrane region" description="Helical" evidence="5">
    <location>
        <begin position="208"/>
        <end position="228"/>
    </location>
</feature>
<evidence type="ECO:0000259" key="6">
    <source>
        <dbReference type="PROSITE" id="PS50850"/>
    </source>
</evidence>
<evidence type="ECO:0000256" key="4">
    <source>
        <dbReference type="ARBA" id="ARBA00023136"/>
    </source>
</evidence>
<evidence type="ECO:0000256" key="1">
    <source>
        <dbReference type="ARBA" id="ARBA00004141"/>
    </source>
</evidence>
<feature type="transmembrane region" description="Helical" evidence="5">
    <location>
        <begin position="283"/>
        <end position="301"/>
    </location>
</feature>
<dbReference type="InterPro" id="IPR020846">
    <property type="entry name" value="MFS_dom"/>
</dbReference>
<dbReference type="GO" id="GO:0022857">
    <property type="term" value="F:transmembrane transporter activity"/>
    <property type="evidence" value="ECO:0007669"/>
    <property type="project" value="InterPro"/>
</dbReference>
<keyword evidence="8" id="KW-1185">Reference proteome</keyword>
<feature type="transmembrane region" description="Helical" evidence="5">
    <location>
        <begin position="490"/>
        <end position="511"/>
    </location>
</feature>
<dbReference type="Proteomes" id="UP000039046">
    <property type="component" value="Unassembled WGS sequence"/>
</dbReference>
<accession>A0A0A1T5C8</accession>
<dbReference type="HOGENOM" id="CLU_000960_27_4_1"/>
<dbReference type="PROSITE" id="PS50850">
    <property type="entry name" value="MFS"/>
    <property type="match status" value="1"/>
</dbReference>
<dbReference type="AlphaFoldDB" id="A0A0A1T5C8"/>
<dbReference type="FunFam" id="1.20.1250.20:FF:000294">
    <property type="entry name" value="MFS transporter of unkown specificity"/>
    <property type="match status" value="1"/>
</dbReference>
<dbReference type="EMBL" id="CDHN01000001">
    <property type="protein sequence ID" value="CEJ81512.1"/>
    <property type="molecule type" value="Genomic_DNA"/>
</dbReference>
<keyword evidence="3 5" id="KW-1133">Transmembrane helix</keyword>
<dbReference type="OrthoDB" id="2428527at2759"/>
<feature type="transmembrane region" description="Helical" evidence="5">
    <location>
        <begin position="118"/>
        <end position="147"/>
    </location>
</feature>
<dbReference type="InterPro" id="IPR036259">
    <property type="entry name" value="MFS_trans_sf"/>
</dbReference>
<proteinExistence type="predicted"/>
<feature type="domain" description="Major facilitator superfamily (MFS) profile" evidence="6">
    <location>
        <begin position="49"/>
        <end position="514"/>
    </location>
</feature>
<feature type="transmembrane region" description="Helical" evidence="5">
    <location>
        <begin position="410"/>
        <end position="435"/>
    </location>
</feature>
<dbReference type="Gene3D" id="1.20.1250.20">
    <property type="entry name" value="MFS general substrate transporter like domains"/>
    <property type="match status" value="2"/>
</dbReference>
<dbReference type="SUPFAM" id="SSF103473">
    <property type="entry name" value="MFS general substrate transporter"/>
    <property type="match status" value="2"/>
</dbReference>
<keyword evidence="2 5" id="KW-0812">Transmembrane</keyword>
<feature type="transmembrane region" description="Helical" evidence="5">
    <location>
        <begin position="321"/>
        <end position="342"/>
    </location>
</feature>
<keyword evidence="4 5" id="KW-0472">Membrane</keyword>
<feature type="transmembrane region" description="Helical" evidence="5">
    <location>
        <begin position="447"/>
        <end position="470"/>
    </location>
</feature>